<organism evidence="3 4">
    <name type="scientific">Rudaeicoccus suwonensis</name>
    <dbReference type="NCBI Taxonomy" id="657409"/>
    <lineage>
        <taxon>Bacteria</taxon>
        <taxon>Bacillati</taxon>
        <taxon>Actinomycetota</taxon>
        <taxon>Actinomycetes</taxon>
        <taxon>Micrococcales</taxon>
        <taxon>Dermacoccaceae</taxon>
        <taxon>Rudaeicoccus</taxon>
    </lineage>
</organism>
<evidence type="ECO:0000256" key="2">
    <source>
        <dbReference type="SAM" id="Phobius"/>
    </source>
</evidence>
<feature type="region of interest" description="Disordered" evidence="1">
    <location>
        <begin position="159"/>
        <end position="209"/>
    </location>
</feature>
<keyword evidence="2" id="KW-1133">Transmembrane helix</keyword>
<feature type="compositionally biased region" description="Basic and acidic residues" evidence="1">
    <location>
        <begin position="200"/>
        <end position="209"/>
    </location>
</feature>
<dbReference type="InterPro" id="IPR019051">
    <property type="entry name" value="Trp_biosyn_TM_oprn/chp"/>
</dbReference>
<dbReference type="Pfam" id="PF09534">
    <property type="entry name" value="Trp_oprn_chp"/>
    <property type="match status" value="1"/>
</dbReference>
<name>A0A561EAE1_9MICO</name>
<sequence>MSSKRTVLMTGLVAVILLVLANSRTWVQGTIQDAVLRNAHATAGGSTAAPALVAAALVGAAAILAACTTGRVARLIASVVALLSGVVALVTAIAAVRDPGAALRETATNMTGHTGDREVAASLTFWPWVGVLGGVILTIAGVLAVLGVRSWRGLSDRYDAPTAAPTRKTSDWDLLSEGEDPTDSQTGSDTIDEAETATADPREGADPHG</sequence>
<dbReference type="EMBL" id="VIVQ01000001">
    <property type="protein sequence ID" value="TWE12557.1"/>
    <property type="molecule type" value="Genomic_DNA"/>
</dbReference>
<dbReference type="AlphaFoldDB" id="A0A561EAE1"/>
<accession>A0A561EAE1</accession>
<evidence type="ECO:0000313" key="3">
    <source>
        <dbReference type="EMBL" id="TWE12557.1"/>
    </source>
</evidence>
<keyword evidence="2" id="KW-0812">Transmembrane</keyword>
<proteinExistence type="predicted"/>
<dbReference type="OrthoDB" id="4868800at2"/>
<gene>
    <name evidence="3" type="ORF">BKA23_1369</name>
</gene>
<dbReference type="Proteomes" id="UP000318297">
    <property type="component" value="Unassembled WGS sequence"/>
</dbReference>
<evidence type="ECO:0000256" key="1">
    <source>
        <dbReference type="SAM" id="MobiDB-lite"/>
    </source>
</evidence>
<feature type="transmembrane region" description="Helical" evidence="2">
    <location>
        <begin position="75"/>
        <end position="96"/>
    </location>
</feature>
<feature type="transmembrane region" description="Helical" evidence="2">
    <location>
        <begin position="47"/>
        <end position="68"/>
    </location>
</feature>
<keyword evidence="2" id="KW-0472">Membrane</keyword>
<keyword evidence="4" id="KW-1185">Reference proteome</keyword>
<feature type="transmembrane region" description="Helical" evidence="2">
    <location>
        <begin position="125"/>
        <end position="148"/>
    </location>
</feature>
<reference evidence="3 4" key="1">
    <citation type="submission" date="2019-06" db="EMBL/GenBank/DDBJ databases">
        <title>Sequencing the genomes of 1000 actinobacteria strains.</title>
        <authorList>
            <person name="Klenk H.-P."/>
        </authorList>
    </citation>
    <scope>NUCLEOTIDE SEQUENCE [LARGE SCALE GENOMIC DNA]</scope>
    <source>
        <strain evidence="3 4">DSM 19560</strain>
    </source>
</reference>
<comment type="caution">
    <text evidence="3">The sequence shown here is derived from an EMBL/GenBank/DDBJ whole genome shotgun (WGS) entry which is preliminary data.</text>
</comment>
<dbReference type="RefSeq" id="WP_145226647.1">
    <property type="nucleotide sequence ID" value="NZ_VIVQ01000001.1"/>
</dbReference>
<protein>
    <submittedName>
        <fullName evidence="3">Putative membrane protein (TIGR02234 family)</fullName>
    </submittedName>
</protein>
<evidence type="ECO:0000313" key="4">
    <source>
        <dbReference type="Proteomes" id="UP000318297"/>
    </source>
</evidence>